<accession>A0ABV6JK44</accession>
<protein>
    <submittedName>
        <fullName evidence="3">M81 family metallopeptidase</fullName>
    </submittedName>
</protein>
<evidence type="ECO:0000313" key="4">
    <source>
        <dbReference type="Proteomes" id="UP001589818"/>
    </source>
</evidence>
<dbReference type="Proteomes" id="UP001589818">
    <property type="component" value="Unassembled WGS sequence"/>
</dbReference>
<reference evidence="3 4" key="1">
    <citation type="submission" date="2024-09" db="EMBL/GenBank/DDBJ databases">
        <authorList>
            <person name="Sun Q."/>
            <person name="Mori K."/>
        </authorList>
    </citation>
    <scope>NUCLEOTIDE SEQUENCE [LARGE SCALE GENOMIC DNA]</scope>
    <source>
        <strain evidence="3 4">CCM 4839</strain>
    </source>
</reference>
<dbReference type="RefSeq" id="WP_204816850.1">
    <property type="nucleotide sequence ID" value="NZ_JANHOF010000002.1"/>
</dbReference>
<evidence type="ECO:0000259" key="1">
    <source>
        <dbReference type="Pfam" id="PF07171"/>
    </source>
</evidence>
<sequence length="493" mass="52861">MNSAKKLKIAVAGILHETNSFAPGKTGTNEFMDKEWASDAEIFHNYYEHTRTSMGGIIDAVRDSGAELACGLYTGATPSGMVTADAADFMMDTLVASLDKAADGIVLVLHGAMVADGYPDMEGEILRRVRHAVGPDKPIAMTLDLHANVSAEMVGYADVIVGYDTYPHVDMYERAVEAVGLLIRTIHKEVVPVRVLAHPKMLIVPQVMVTETDGPFRELMELAFAIEADPGVLNVTVIGGFPYSDVPDAGVAFIVTTDGDRKLAEKYAEQLRTAAWERRDRFVLNDIPPAEAVKLAFAEQEGPVVLVEGSDNVGGGSPADATHVLKHLIDAPKRSLIVIRDKEAVALAHELGVGALFSAPIGGKSDKLHGEPVPVSGKIRLLSDGLYTHIGAYMTGQRADMGLTAVIESGNLTIVLTEKRTAPWDPGHVVSLGIRAETYHVIVVKAAIAWRTSFGSICKRIIPVDSPGCTGSSIADFAYEKVKRPIYPLDAEG</sequence>
<dbReference type="Pfam" id="PF07171">
    <property type="entry name" value="MlrC_C"/>
    <property type="match status" value="1"/>
</dbReference>
<dbReference type="InterPro" id="IPR010799">
    <property type="entry name" value="MlrC_C"/>
</dbReference>
<feature type="domain" description="Microcystin LR degradation protein MlrC C-terminal" evidence="1">
    <location>
        <begin position="308"/>
        <end position="481"/>
    </location>
</feature>
<organism evidence="3 4">
    <name type="scientific">Paenibacillus mendelii</name>
    <dbReference type="NCBI Taxonomy" id="206163"/>
    <lineage>
        <taxon>Bacteria</taxon>
        <taxon>Bacillati</taxon>
        <taxon>Bacillota</taxon>
        <taxon>Bacilli</taxon>
        <taxon>Bacillales</taxon>
        <taxon>Paenibacillaceae</taxon>
        <taxon>Paenibacillus</taxon>
    </lineage>
</organism>
<proteinExistence type="predicted"/>
<name>A0ABV6JK44_9BACL</name>
<dbReference type="EMBL" id="JBHLVF010000047">
    <property type="protein sequence ID" value="MFC0396290.1"/>
    <property type="molecule type" value="Genomic_DNA"/>
</dbReference>
<dbReference type="PIRSF" id="PIRSF012702">
    <property type="entry name" value="UCP012702"/>
    <property type="match status" value="1"/>
</dbReference>
<evidence type="ECO:0000313" key="3">
    <source>
        <dbReference type="EMBL" id="MFC0396290.1"/>
    </source>
</evidence>
<dbReference type="InterPro" id="IPR015995">
    <property type="entry name" value="MlrC_N"/>
</dbReference>
<feature type="domain" description="Microcystin LR degradation protein MlrC N-terminal" evidence="2">
    <location>
        <begin position="8"/>
        <end position="296"/>
    </location>
</feature>
<comment type="caution">
    <text evidence="3">The sequence shown here is derived from an EMBL/GenBank/DDBJ whole genome shotgun (WGS) entry which is preliminary data.</text>
</comment>
<evidence type="ECO:0000259" key="2">
    <source>
        <dbReference type="Pfam" id="PF07364"/>
    </source>
</evidence>
<dbReference type="Pfam" id="PF07364">
    <property type="entry name" value="DUF1485"/>
    <property type="match status" value="1"/>
</dbReference>
<dbReference type="InterPro" id="IPR009197">
    <property type="entry name" value="MlrC"/>
</dbReference>
<gene>
    <name evidence="3" type="ORF">ACFFJ8_33540</name>
</gene>
<keyword evidence="4" id="KW-1185">Reference proteome</keyword>